<proteinExistence type="inferred from homology"/>
<reference evidence="7 8" key="1">
    <citation type="journal article" date="2024" name="Nat. Commun.">
        <title>Phylogenomics reveals the evolutionary origins of lichenization in chlorophyte algae.</title>
        <authorList>
            <person name="Puginier C."/>
            <person name="Libourel C."/>
            <person name="Otte J."/>
            <person name="Skaloud P."/>
            <person name="Haon M."/>
            <person name="Grisel S."/>
            <person name="Petersen M."/>
            <person name="Berrin J.G."/>
            <person name="Delaux P.M."/>
            <person name="Dal Grande F."/>
            <person name="Keller J."/>
        </authorList>
    </citation>
    <scope>NUCLEOTIDE SEQUENCE [LARGE SCALE GENOMIC DNA]</scope>
    <source>
        <strain evidence="7 8">SAG 245.80</strain>
    </source>
</reference>
<keyword evidence="4" id="KW-0496">Mitochondrion</keyword>
<dbReference type="SUPFAM" id="SSF48576">
    <property type="entry name" value="Terpenoid synthases"/>
    <property type="match status" value="1"/>
</dbReference>
<evidence type="ECO:0000313" key="8">
    <source>
        <dbReference type="Proteomes" id="UP001445335"/>
    </source>
</evidence>
<keyword evidence="5" id="KW-0472">Membrane</keyword>
<evidence type="ECO:0008006" key="9">
    <source>
        <dbReference type="Google" id="ProtNLM"/>
    </source>
</evidence>
<comment type="caution">
    <text evidence="7">The sequence shown here is derived from an EMBL/GenBank/DDBJ whole genome shotgun (WGS) entry which is preliminary data.</text>
</comment>
<protein>
    <recommendedName>
        <fullName evidence="9">Phytoene synthase</fullName>
    </recommendedName>
</protein>
<dbReference type="PANTHER" id="PTHR21181:SF13">
    <property type="entry name" value="NADH DEHYDROGENASE (UBIQUINONE) COMPLEX I, ASSEMBLY FACTOR 6"/>
    <property type="match status" value="1"/>
</dbReference>
<evidence type="ECO:0000256" key="3">
    <source>
        <dbReference type="ARBA" id="ARBA00022946"/>
    </source>
</evidence>
<keyword evidence="3" id="KW-0809">Transit peptide</keyword>
<organism evidence="7 8">
    <name type="scientific">Elliptochloris bilobata</name>
    <dbReference type="NCBI Taxonomy" id="381761"/>
    <lineage>
        <taxon>Eukaryota</taxon>
        <taxon>Viridiplantae</taxon>
        <taxon>Chlorophyta</taxon>
        <taxon>core chlorophytes</taxon>
        <taxon>Trebouxiophyceae</taxon>
        <taxon>Trebouxiophyceae incertae sedis</taxon>
        <taxon>Elliptochloris clade</taxon>
        <taxon>Elliptochloris</taxon>
    </lineage>
</organism>
<dbReference type="GO" id="GO:0032981">
    <property type="term" value="P:mitochondrial respiratory chain complex I assembly"/>
    <property type="evidence" value="ECO:0007669"/>
    <property type="project" value="TreeGrafter"/>
</dbReference>
<dbReference type="GO" id="GO:0005743">
    <property type="term" value="C:mitochondrial inner membrane"/>
    <property type="evidence" value="ECO:0007669"/>
    <property type="project" value="UniProtKB-SubCell"/>
</dbReference>
<dbReference type="Pfam" id="PF00494">
    <property type="entry name" value="SQS_PSY"/>
    <property type="match status" value="1"/>
</dbReference>
<comment type="subcellular location">
    <subcellularLocation>
        <location evidence="1">Mitochondrion inner membrane</location>
    </subcellularLocation>
</comment>
<dbReference type="AlphaFoldDB" id="A0AAW1SHW0"/>
<dbReference type="Proteomes" id="UP001445335">
    <property type="component" value="Unassembled WGS sequence"/>
</dbReference>
<evidence type="ECO:0000256" key="6">
    <source>
        <dbReference type="ARBA" id="ARBA00038273"/>
    </source>
</evidence>
<evidence type="ECO:0000256" key="5">
    <source>
        <dbReference type="ARBA" id="ARBA00023136"/>
    </source>
</evidence>
<dbReference type="PANTHER" id="PTHR21181">
    <property type="match status" value="1"/>
</dbReference>
<comment type="similarity">
    <text evidence="6">Belongs to the NDUFAF6 family.</text>
</comment>
<evidence type="ECO:0000256" key="2">
    <source>
        <dbReference type="ARBA" id="ARBA00022792"/>
    </source>
</evidence>
<dbReference type="InterPro" id="IPR002060">
    <property type="entry name" value="Squ/phyt_synthse"/>
</dbReference>
<dbReference type="InterPro" id="IPR008949">
    <property type="entry name" value="Isoprenoid_synthase_dom_sf"/>
</dbReference>
<evidence type="ECO:0000256" key="1">
    <source>
        <dbReference type="ARBA" id="ARBA00004273"/>
    </source>
</evidence>
<name>A0AAW1SHW0_9CHLO</name>
<evidence type="ECO:0000256" key="4">
    <source>
        <dbReference type="ARBA" id="ARBA00023128"/>
    </source>
</evidence>
<dbReference type="EMBL" id="JALJOU010000003">
    <property type="protein sequence ID" value="KAK9845392.1"/>
    <property type="molecule type" value="Genomic_DNA"/>
</dbReference>
<evidence type="ECO:0000313" key="7">
    <source>
        <dbReference type="EMBL" id="KAK9845392.1"/>
    </source>
</evidence>
<sequence length="308" mass="33785">MSWQSTAPSAASTRACSSAAAVDKNRTALSYCVNQVRTYDYENFVWLIQLPKETRAAIMALRAFNIETALVADSVKEAALAQIRMQWWRDAVDSIYGPKPQPHPVIQTLKQVVGDQPATRYRLQRIVTAREADVCDRQPPASVAGLEAYGEDTAAQLLYLQMAVAGVRDSAADHACSHLGKAVAIATMLRGTTHHARRRQSYIPVDLCAKAGVSQEDIYRGRPSDALSSAVYGVACVAKGHLDEARELRPKVPMEARPLLLPAAACGLYLDALQRAGFDPFAPALQRGGFSPLWHQLVVKWRLLRGDY</sequence>
<keyword evidence="8" id="KW-1185">Reference proteome</keyword>
<dbReference type="Gene3D" id="1.10.600.10">
    <property type="entry name" value="Farnesyl Diphosphate Synthase"/>
    <property type="match status" value="1"/>
</dbReference>
<accession>A0AAW1SHW0</accession>
<keyword evidence="2" id="KW-0999">Mitochondrion inner membrane</keyword>
<gene>
    <name evidence="7" type="ORF">WJX81_005412</name>
</gene>